<evidence type="ECO:0000313" key="12">
    <source>
        <dbReference type="Proteomes" id="UP000046090"/>
    </source>
</evidence>
<evidence type="ECO:0000256" key="2">
    <source>
        <dbReference type="ARBA" id="ARBA00022692"/>
    </source>
</evidence>
<evidence type="ECO:0000256" key="3">
    <source>
        <dbReference type="ARBA" id="ARBA00022989"/>
    </source>
</evidence>
<keyword evidence="3 8" id="KW-1133">Transmembrane helix</keyword>
<dbReference type="Gene3D" id="6.10.340.10">
    <property type="match status" value="1"/>
</dbReference>
<dbReference type="InterPro" id="IPR004089">
    <property type="entry name" value="MCPsignal_dom"/>
</dbReference>
<keyword evidence="2 8" id="KW-0812">Transmembrane</keyword>
<dbReference type="Pfam" id="PF00015">
    <property type="entry name" value="MCPsignal"/>
    <property type="match status" value="1"/>
</dbReference>
<evidence type="ECO:0000313" key="11">
    <source>
        <dbReference type="EMBL" id="CRI35000.1"/>
    </source>
</evidence>
<gene>
    <name evidence="11" type="ORF">HHE01_08010</name>
</gene>
<feature type="transmembrane region" description="Helical" evidence="8">
    <location>
        <begin position="12"/>
        <end position="32"/>
    </location>
</feature>
<dbReference type="AlphaFoldDB" id="A0A0K2YDB9"/>
<dbReference type="SMART" id="SM00283">
    <property type="entry name" value="MA"/>
    <property type="match status" value="1"/>
</dbReference>
<evidence type="ECO:0000256" key="6">
    <source>
        <dbReference type="ARBA" id="ARBA00029447"/>
    </source>
</evidence>
<dbReference type="InterPro" id="IPR013587">
    <property type="entry name" value="Nitrate/nitrite_sensing"/>
</dbReference>
<dbReference type="Gene3D" id="1.10.287.950">
    <property type="entry name" value="Methyl-accepting chemotaxis protein"/>
    <property type="match status" value="1"/>
</dbReference>
<evidence type="ECO:0000256" key="5">
    <source>
        <dbReference type="ARBA" id="ARBA00023224"/>
    </source>
</evidence>
<comment type="subcellular location">
    <subcellularLocation>
        <location evidence="1">Membrane</location>
        <topology evidence="1">Multi-pass membrane protein</topology>
    </subcellularLocation>
</comment>
<dbReference type="GO" id="GO:0007165">
    <property type="term" value="P:signal transduction"/>
    <property type="evidence" value="ECO:0007669"/>
    <property type="project" value="UniProtKB-KW"/>
</dbReference>
<dbReference type="InterPro" id="IPR003660">
    <property type="entry name" value="HAMP_dom"/>
</dbReference>
<dbReference type="Pfam" id="PF08376">
    <property type="entry name" value="NIT"/>
    <property type="match status" value="1"/>
</dbReference>
<evidence type="ECO:0000259" key="9">
    <source>
        <dbReference type="PROSITE" id="PS50111"/>
    </source>
</evidence>
<reference evidence="12" key="1">
    <citation type="submission" date="2014-12" db="EMBL/GenBank/DDBJ databases">
        <authorList>
            <person name="Smet A."/>
        </authorList>
    </citation>
    <scope>NUCLEOTIDE SEQUENCE [LARGE SCALE GENOMIC DNA]</scope>
</reference>
<feature type="domain" description="HAMP" evidence="10">
    <location>
        <begin position="334"/>
        <end position="387"/>
    </location>
</feature>
<evidence type="ECO:0000256" key="4">
    <source>
        <dbReference type="ARBA" id="ARBA00023136"/>
    </source>
</evidence>
<dbReference type="PROSITE" id="PS50111">
    <property type="entry name" value="CHEMOTAXIS_TRANSDUC_2"/>
    <property type="match status" value="1"/>
</dbReference>
<dbReference type="RefSeq" id="WP_231850642.1">
    <property type="nucleotide sequence ID" value="NZ_CDMK01000002.1"/>
</dbReference>
<evidence type="ECO:0000256" key="8">
    <source>
        <dbReference type="SAM" id="Phobius"/>
    </source>
</evidence>
<dbReference type="SUPFAM" id="SSF58104">
    <property type="entry name" value="Methyl-accepting chemotaxis protein (MCP) signaling domain"/>
    <property type="match status" value="1"/>
</dbReference>
<protein>
    <submittedName>
        <fullName evidence="11">Methyl-accepting chemotaxis protein</fullName>
    </submittedName>
</protein>
<dbReference type="Proteomes" id="UP000046090">
    <property type="component" value="Unassembled WGS sequence"/>
</dbReference>
<proteinExistence type="inferred from homology"/>
<accession>A0A0K2YDB9</accession>
<keyword evidence="4 8" id="KW-0472">Membrane</keyword>
<evidence type="ECO:0000259" key="10">
    <source>
        <dbReference type="PROSITE" id="PS50885"/>
    </source>
</evidence>
<sequence>MHFLNSLRLQSKVILIISIPMVVLLFFMLWQLHSTYNLLRRNEDLAHQIEVSKYLSALVHEMQKERGMSAGFLSSDGVQFADKLPKQRQNTNARLAALKKFLESVSDLDSHYLQAVQKGLDLLEQLSQKRSAMEAKNKKALVNDTVAYFTKGIDLFLNTVLESIKIIPNSTISNAVMGYISFLYAKEMSGLERATANRIFIANTPDNPQYAHFIALIAKQEVFYKYFLSFGDVQSIALFKRLSNDPSFKEVEEMRQTLMQKYLVGGFGVDPTMWFSTITKKINALKQVEDGISDHITKLTKSEIAKETHQFTLLAVLEMVIILATSILALLMMRYIAQRLQKVNKTLKNIVDNKTLTDKISIAANDEIGFMARSVNIFIEYMRDTLQCIFQQVQNNTDISKSLSTISMGLDSNSKQIKEISQNNTDLSHSSRQALDESLAMSLSTKELLEGVLSNVEDTKTAVSAINEHVQCNMTNEENSVAQMQALSTEAQSIRSVLDTITDIAKQTNLLALNAAIEAARAGEQGRGFAVVADGVRALAERTQKSITESETIITTILKSIDKINEERQSSLELMHALTKHASGMQEHVNHLADVIANVVDQSLVNLNNISRINKHTTGILENGDKIALCVQDLLKINDSMQTSSHKLNHQTNDLNDFLSVFKV</sequence>
<name>A0A0K2YDB9_HELHE</name>
<evidence type="ECO:0000256" key="7">
    <source>
        <dbReference type="PROSITE-ProRule" id="PRU00284"/>
    </source>
</evidence>
<feature type="transmembrane region" description="Helical" evidence="8">
    <location>
        <begin position="311"/>
        <end position="332"/>
    </location>
</feature>
<dbReference type="GO" id="GO:0016020">
    <property type="term" value="C:membrane"/>
    <property type="evidence" value="ECO:0007669"/>
    <property type="project" value="UniProtKB-SubCell"/>
</dbReference>
<organism evidence="11 12">
    <name type="scientific">Helicobacter heilmannii</name>
    <dbReference type="NCBI Taxonomy" id="35817"/>
    <lineage>
        <taxon>Bacteria</taxon>
        <taxon>Pseudomonadati</taxon>
        <taxon>Campylobacterota</taxon>
        <taxon>Epsilonproteobacteria</taxon>
        <taxon>Campylobacterales</taxon>
        <taxon>Helicobacteraceae</taxon>
        <taxon>Helicobacter</taxon>
    </lineage>
</organism>
<dbReference type="EMBL" id="CDMK01000002">
    <property type="protein sequence ID" value="CRI35000.1"/>
    <property type="molecule type" value="Genomic_DNA"/>
</dbReference>
<keyword evidence="12" id="KW-1185">Reference proteome</keyword>
<evidence type="ECO:0000256" key="1">
    <source>
        <dbReference type="ARBA" id="ARBA00004141"/>
    </source>
</evidence>
<dbReference type="SMART" id="SM00304">
    <property type="entry name" value="HAMP"/>
    <property type="match status" value="1"/>
</dbReference>
<keyword evidence="5 7" id="KW-0807">Transducer</keyword>
<dbReference type="PANTHER" id="PTHR32089">
    <property type="entry name" value="METHYL-ACCEPTING CHEMOTAXIS PROTEIN MCPB"/>
    <property type="match status" value="1"/>
</dbReference>
<dbReference type="PANTHER" id="PTHR32089:SF119">
    <property type="entry name" value="METHYL-ACCEPTING CHEMOTAXIS PROTEIN CTPL"/>
    <property type="match status" value="1"/>
</dbReference>
<feature type="domain" description="Methyl-accepting transducer" evidence="9">
    <location>
        <begin position="402"/>
        <end position="632"/>
    </location>
</feature>
<dbReference type="PROSITE" id="PS50885">
    <property type="entry name" value="HAMP"/>
    <property type="match status" value="1"/>
</dbReference>
<comment type="similarity">
    <text evidence="6">Belongs to the methyl-accepting chemotaxis (MCP) protein family.</text>
</comment>
<dbReference type="GeneID" id="76197491"/>